<dbReference type="FunFam" id="3.30.1370.10:FF:000007">
    <property type="entry name" value="far upstream element-binding protein 1 isoform X1"/>
    <property type="match status" value="1"/>
</dbReference>
<dbReference type="STRING" id="6526.A0A2C9JJD2"/>
<dbReference type="GO" id="GO:0003723">
    <property type="term" value="F:RNA binding"/>
    <property type="evidence" value="ECO:0007669"/>
    <property type="project" value="UniProtKB-UniRule"/>
</dbReference>
<evidence type="ECO:0000256" key="1">
    <source>
        <dbReference type="ARBA" id="ARBA00004123"/>
    </source>
</evidence>
<evidence type="ECO:0000313" key="7">
    <source>
        <dbReference type="EnsemblMetazoa" id="BGLB003376-PH"/>
    </source>
</evidence>
<evidence type="ECO:0000313" key="10">
    <source>
        <dbReference type="RefSeq" id="XP_013087102.1"/>
    </source>
</evidence>
<dbReference type="CDD" id="cd22397">
    <property type="entry name" value="KH-I_FUBP_rpt2"/>
    <property type="match status" value="1"/>
</dbReference>
<dbReference type="InterPro" id="IPR004088">
    <property type="entry name" value="KH_dom_type_1"/>
</dbReference>
<keyword evidence="9" id="KW-1185">Reference proteome</keyword>
<dbReference type="InterPro" id="IPR015096">
    <property type="entry name" value="FUBP_C"/>
</dbReference>
<reference evidence="10" key="2">
    <citation type="submission" date="2025-04" db="UniProtKB">
        <authorList>
            <consortium name="RefSeq"/>
        </authorList>
    </citation>
    <scope>IDENTIFICATION</scope>
</reference>
<feature type="compositionally biased region" description="Gly residues" evidence="5">
    <location>
        <begin position="412"/>
        <end position="424"/>
    </location>
</feature>
<feature type="region of interest" description="Disordered" evidence="5">
    <location>
        <begin position="410"/>
        <end position="442"/>
    </location>
</feature>
<dbReference type="PANTHER" id="PTHR10288">
    <property type="entry name" value="KH DOMAIN CONTAINING RNA BINDING PROTEIN"/>
    <property type="match status" value="1"/>
</dbReference>
<dbReference type="VEuPathDB" id="VectorBase:BGLB003376"/>
<dbReference type="Gene3D" id="3.30.1370.10">
    <property type="entry name" value="K Homology domain, type 1"/>
    <property type="match status" value="4"/>
</dbReference>
<evidence type="ECO:0000259" key="6">
    <source>
        <dbReference type="SMART" id="SM00322"/>
    </source>
</evidence>
<protein>
    <submittedName>
        <fullName evidence="10">Far upstream element-binding protein 2-like isoform X1</fullName>
    </submittedName>
</protein>
<dbReference type="PROSITE" id="PS50084">
    <property type="entry name" value="KH_TYPE_1"/>
    <property type="match status" value="4"/>
</dbReference>
<dbReference type="GO" id="GO:0006355">
    <property type="term" value="P:regulation of DNA-templated transcription"/>
    <property type="evidence" value="ECO:0007669"/>
    <property type="project" value="InterPro"/>
</dbReference>
<dbReference type="EnsemblMetazoa" id="BGLB003376-RH">
    <property type="protein sequence ID" value="BGLB003376-PH"/>
    <property type="gene ID" value="BGLB003376"/>
</dbReference>
<name>A0A2C9JJD2_BIOGL</name>
<feature type="compositionally biased region" description="Low complexity" evidence="5">
    <location>
        <begin position="583"/>
        <end position="620"/>
    </location>
</feature>
<feature type="domain" description="K Homology" evidence="6">
    <location>
        <begin position="218"/>
        <end position="290"/>
    </location>
</feature>
<feature type="compositionally biased region" description="Gly residues" evidence="5">
    <location>
        <begin position="535"/>
        <end position="550"/>
    </location>
</feature>
<dbReference type="VEuPathDB" id="VectorBase:BGLAX_035787"/>
<accession>A0A2C9JJD2</accession>
<dbReference type="GeneID" id="106071520"/>
<feature type="domain" description="K Homology" evidence="6">
    <location>
        <begin position="125"/>
        <end position="195"/>
    </location>
</feature>
<dbReference type="Proteomes" id="UP001165740">
    <property type="component" value="Chromosome 9"/>
</dbReference>
<dbReference type="RefSeq" id="XP_013087102.1">
    <property type="nucleotide sequence ID" value="XM_013231648.2"/>
</dbReference>
<dbReference type="OrthoDB" id="5204190at2759"/>
<evidence type="ECO:0000256" key="3">
    <source>
        <dbReference type="ARBA" id="ARBA00023242"/>
    </source>
</evidence>
<feature type="region of interest" description="Disordered" evidence="5">
    <location>
        <begin position="30"/>
        <end position="64"/>
    </location>
</feature>
<keyword evidence="3" id="KW-0539">Nucleus</keyword>
<gene>
    <name evidence="7" type="primary">106071520</name>
    <name evidence="10" type="synonym">LOC106071520</name>
</gene>
<dbReference type="SUPFAM" id="SSF54791">
    <property type="entry name" value="Eukaryotic type KH-domain (KH-domain type I)"/>
    <property type="match status" value="4"/>
</dbReference>
<evidence type="ECO:0000313" key="9">
    <source>
        <dbReference type="Proteomes" id="UP001165740"/>
    </source>
</evidence>
<dbReference type="KEGG" id="bgt:106071520"/>
<evidence type="ECO:0000256" key="5">
    <source>
        <dbReference type="SAM" id="MobiDB-lite"/>
    </source>
</evidence>
<dbReference type="CDD" id="cd22398">
    <property type="entry name" value="KH-I_FUBP_rpt3"/>
    <property type="match status" value="1"/>
</dbReference>
<dbReference type="InterPro" id="IPR004087">
    <property type="entry name" value="KH_dom"/>
</dbReference>
<dbReference type="Pfam" id="PF00013">
    <property type="entry name" value="KH_1"/>
    <property type="match status" value="4"/>
</dbReference>
<feature type="domain" description="K Homology" evidence="6">
    <location>
        <begin position="444"/>
        <end position="515"/>
    </location>
</feature>
<dbReference type="Proteomes" id="UP000076420">
    <property type="component" value="Unassembled WGS sequence"/>
</dbReference>
<feature type="region of interest" description="Disordered" evidence="5">
    <location>
        <begin position="642"/>
        <end position="669"/>
    </location>
</feature>
<comment type="subcellular location">
    <subcellularLocation>
        <location evidence="1">Nucleus</location>
    </subcellularLocation>
</comment>
<evidence type="ECO:0000256" key="4">
    <source>
        <dbReference type="PROSITE-ProRule" id="PRU00117"/>
    </source>
</evidence>
<dbReference type="Pfam" id="PF09005">
    <property type="entry name" value="FUBP_C"/>
    <property type="match status" value="1"/>
</dbReference>
<dbReference type="OMA" id="QPVHQWA"/>
<organism evidence="7 8">
    <name type="scientific">Biomphalaria glabrata</name>
    <name type="common">Bloodfluke planorb</name>
    <name type="synonym">Freshwater snail</name>
    <dbReference type="NCBI Taxonomy" id="6526"/>
    <lineage>
        <taxon>Eukaryota</taxon>
        <taxon>Metazoa</taxon>
        <taxon>Spiralia</taxon>
        <taxon>Lophotrochozoa</taxon>
        <taxon>Mollusca</taxon>
        <taxon>Gastropoda</taxon>
        <taxon>Heterobranchia</taxon>
        <taxon>Euthyneura</taxon>
        <taxon>Panpulmonata</taxon>
        <taxon>Hygrophila</taxon>
        <taxon>Lymnaeoidea</taxon>
        <taxon>Planorbidae</taxon>
        <taxon>Biomphalaria</taxon>
    </lineage>
</organism>
<evidence type="ECO:0000313" key="8">
    <source>
        <dbReference type="Proteomes" id="UP000076420"/>
    </source>
</evidence>
<dbReference type="InterPro" id="IPR036612">
    <property type="entry name" value="KH_dom_type_1_sf"/>
</dbReference>
<reference evidence="7" key="1">
    <citation type="submission" date="2020-05" db="UniProtKB">
        <authorList>
            <consortium name="EnsemblMetazoa"/>
        </authorList>
    </citation>
    <scope>IDENTIFICATION</scope>
    <source>
        <strain evidence="7">BB02</strain>
    </source>
</reference>
<dbReference type="CDD" id="cd22396">
    <property type="entry name" value="KH-I_FUBP_rpt1"/>
    <property type="match status" value="1"/>
</dbReference>
<evidence type="ECO:0000256" key="2">
    <source>
        <dbReference type="ARBA" id="ARBA00022737"/>
    </source>
</evidence>
<dbReference type="SMART" id="SM00322">
    <property type="entry name" value="KH"/>
    <property type="match status" value="4"/>
</dbReference>
<feature type="region of interest" description="Disordered" evidence="5">
    <location>
        <begin position="514"/>
        <end position="620"/>
    </location>
</feature>
<sequence>MADNPGTTQFDGTSAFASAVARARQIAAKITPGAGDAQQQGTKRPLDDGASFGEPETKKIAGDSSIGAQLRAIADNQGYTPGSEAARDAARAAQEAAARINRQLGIQQDPNMQPQKPGPHAGLGMVTTEEHRVPDKMVGLIIGKGGEQITRLQADTGCKVQIAADSGGLPDRPCTLTGSPTAIMMCKQAMQQIIERGLGGGGGGGGPHMGGMDGMGEGGTVVEMNIPGSKVGLIIGKGGETIRQLQERAGVKMVMIQDSNAPSAQDKPLRISGEPSKCQRAKEMVLDLLAEKDGIPRPGGGNYNEFGSPMGHMGHGGGGGGGPNGMDIGVPRQGVGLVIGKGGDMIKKIQAETGAKVQFKQDDGQSQDRICSVTGPPDKVNQAVRMIQDLLAKANIMGGQPIHNNFGPMGPGPGNDMGRGGPGNGPFSPPGPRGGMGGRFDPNFQDHTSFSVPADKCGLVIGKGGETIREINRQSGAHVELDRNPPPNMNEKLFNIRGNPNQIQHAIQLIQEKTGQQGGPNDQVGWAESFYPKGHGPGGGPGGMMGGPGGPSGPPGGPGPQGGPGGPGPQGPGGYDQFGGQFGQPSQPPQQQYGGAPQGWNAYGNQYPQQQNMPNKQPNDANAAAWAAYYYATYGQQAAQQPAAPQQSAAPQQQPMQQQQPAQTSYAQPSELRVNHTINPQTGQPDYSQAWIEYYRSQGMIHEAQMVLQQVAANQAATQGGQPGQ</sequence>
<feature type="compositionally biased region" description="Gly residues" evidence="5">
    <location>
        <begin position="571"/>
        <end position="582"/>
    </location>
</feature>
<dbReference type="CDD" id="cd22399">
    <property type="entry name" value="KH-I_FUBP_rpt4"/>
    <property type="match status" value="1"/>
</dbReference>
<keyword evidence="2" id="KW-0677">Repeat</keyword>
<feature type="domain" description="K Homology" evidence="6">
    <location>
        <begin position="322"/>
        <end position="392"/>
    </location>
</feature>
<proteinExistence type="predicted"/>
<dbReference type="GO" id="GO:0005634">
    <property type="term" value="C:nucleus"/>
    <property type="evidence" value="ECO:0007669"/>
    <property type="project" value="UniProtKB-SubCell"/>
</dbReference>
<dbReference type="AlphaFoldDB" id="A0A2C9JJD2"/>
<keyword evidence="4" id="KW-0694">RNA-binding</keyword>